<dbReference type="Proteomes" id="UP000199527">
    <property type="component" value="Unassembled WGS sequence"/>
</dbReference>
<dbReference type="PANTHER" id="PTHR36836:SF1">
    <property type="entry name" value="COLANIC ACID BIOSYNTHESIS PROTEIN WCAK"/>
    <property type="match status" value="1"/>
</dbReference>
<keyword evidence="3" id="KW-1185">Reference proteome</keyword>
<dbReference type="OrthoDB" id="6058856at2"/>
<protein>
    <submittedName>
        <fullName evidence="2">Colanic acid/amylovoran biosynthesis protein</fullName>
    </submittedName>
</protein>
<reference evidence="3" key="1">
    <citation type="submission" date="2016-10" db="EMBL/GenBank/DDBJ databases">
        <authorList>
            <person name="Varghese N."/>
            <person name="Submissions S."/>
        </authorList>
    </citation>
    <scope>NUCLEOTIDE SEQUENCE [LARGE SCALE GENOMIC DNA]</scope>
    <source>
        <strain evidence="3">DSM 23317</strain>
    </source>
</reference>
<organism evidence="2 3">
    <name type="scientific">Ferrimonas sediminum</name>
    <dbReference type="NCBI Taxonomy" id="718193"/>
    <lineage>
        <taxon>Bacteria</taxon>
        <taxon>Pseudomonadati</taxon>
        <taxon>Pseudomonadota</taxon>
        <taxon>Gammaproteobacteria</taxon>
        <taxon>Alteromonadales</taxon>
        <taxon>Ferrimonadaceae</taxon>
        <taxon>Ferrimonas</taxon>
    </lineage>
</organism>
<dbReference type="InterPro" id="IPR007345">
    <property type="entry name" value="Polysacch_pyruvyl_Trfase"/>
</dbReference>
<dbReference type="AlphaFoldDB" id="A0A1G8Z139"/>
<dbReference type="PANTHER" id="PTHR36836">
    <property type="entry name" value="COLANIC ACID BIOSYNTHESIS PROTEIN WCAK"/>
    <property type="match status" value="1"/>
</dbReference>
<name>A0A1G8Z139_9GAMM</name>
<dbReference type="RefSeq" id="WP_143026667.1">
    <property type="nucleotide sequence ID" value="NZ_FNEM01000018.1"/>
</dbReference>
<dbReference type="EMBL" id="FNEM01000018">
    <property type="protein sequence ID" value="SDK08364.1"/>
    <property type="molecule type" value="Genomic_DNA"/>
</dbReference>
<accession>A0A1G8Z139</accession>
<evidence type="ECO:0000259" key="1">
    <source>
        <dbReference type="Pfam" id="PF04230"/>
    </source>
</evidence>
<gene>
    <name evidence="2" type="ORF">SAMN04488540_11889</name>
</gene>
<proteinExistence type="predicted"/>
<sequence length="401" mass="45390">MKILIMRASNTMNYGALMMVAIYIAKCKEKNPNASFIVDNVEKNGLNRIKFESGVEEIESFNELGVKLRPDCEGDSNILKLFKYLKYSVLFGSSIKALGVDKVVQLGGDDFSEYYSIKALVIEFIKILSLTWKGINTTLVGQTIGPFRSWRIRLARFVFDKVKIYTRDENCKNYLIKEIGLTNVESSKDLAYLPLPKQGSKDVVGQADLILNYASEYITLVPSGLWKSYTDKRDDYISNWVDLINELHERNEKVMLLAHVISDTSDDRKAIDSILKRLPVGVKDRLIVVDQVISAALARELISRSRLVISGRMHACVSALQTLTPTIPLSYSIKFKGVIGELPVENYIIECGHEELWPKVQLKNKVIDLIDKIDLLDIKDFRERVSSALSEVEIKSAKQII</sequence>
<feature type="domain" description="Polysaccharide pyruvyl transferase" evidence="1">
    <location>
        <begin position="13"/>
        <end position="332"/>
    </location>
</feature>
<evidence type="ECO:0000313" key="3">
    <source>
        <dbReference type="Proteomes" id="UP000199527"/>
    </source>
</evidence>
<dbReference type="Pfam" id="PF04230">
    <property type="entry name" value="PS_pyruv_trans"/>
    <property type="match status" value="1"/>
</dbReference>
<evidence type="ECO:0000313" key="2">
    <source>
        <dbReference type="EMBL" id="SDK08364.1"/>
    </source>
</evidence>